<evidence type="ECO:0000259" key="4">
    <source>
        <dbReference type="Pfam" id="PF13837"/>
    </source>
</evidence>
<dbReference type="Gene3D" id="3.90.1150.10">
    <property type="entry name" value="Aspartate Aminotransferase, domain 1"/>
    <property type="match status" value="1"/>
</dbReference>
<dbReference type="Pfam" id="PF00155">
    <property type="entry name" value="Aminotran_1_2"/>
    <property type="match status" value="1"/>
</dbReference>
<evidence type="ECO:0000313" key="5">
    <source>
        <dbReference type="EMBL" id="KAJ1182508.1"/>
    </source>
</evidence>
<dbReference type="InterPro" id="IPR004839">
    <property type="entry name" value="Aminotransferase_I/II_large"/>
</dbReference>
<dbReference type="InterPro" id="IPR015424">
    <property type="entry name" value="PyrdxlP-dep_Trfase"/>
</dbReference>
<dbReference type="SUPFAM" id="SSF53383">
    <property type="entry name" value="PLP-dependent transferases"/>
    <property type="match status" value="1"/>
</dbReference>
<evidence type="ECO:0008006" key="7">
    <source>
        <dbReference type="Google" id="ProtNLM"/>
    </source>
</evidence>
<dbReference type="PRINTS" id="PR00753">
    <property type="entry name" value="ACCSYNTHASE"/>
</dbReference>
<dbReference type="InterPro" id="IPR015421">
    <property type="entry name" value="PyrdxlP-dep_Trfase_major"/>
</dbReference>
<feature type="compositionally biased region" description="Polar residues" evidence="2">
    <location>
        <begin position="301"/>
        <end position="319"/>
    </location>
</feature>
<dbReference type="GO" id="GO:0030170">
    <property type="term" value="F:pyridoxal phosphate binding"/>
    <property type="evidence" value="ECO:0007669"/>
    <property type="project" value="InterPro"/>
</dbReference>
<gene>
    <name evidence="5" type="ORF">NDU88_007696</name>
</gene>
<dbReference type="Gene3D" id="1.10.10.60">
    <property type="entry name" value="Homeodomain-like"/>
    <property type="match status" value="1"/>
</dbReference>
<evidence type="ECO:0000313" key="6">
    <source>
        <dbReference type="Proteomes" id="UP001066276"/>
    </source>
</evidence>
<dbReference type="InterPro" id="IPR044822">
    <property type="entry name" value="Myb_DNA-bind_4"/>
</dbReference>
<reference evidence="5" key="1">
    <citation type="journal article" date="2022" name="bioRxiv">
        <title>Sequencing and chromosome-scale assembly of the giantPleurodeles waltlgenome.</title>
        <authorList>
            <person name="Brown T."/>
            <person name="Elewa A."/>
            <person name="Iarovenko S."/>
            <person name="Subramanian E."/>
            <person name="Araus A.J."/>
            <person name="Petzold A."/>
            <person name="Susuki M."/>
            <person name="Suzuki K.-i.T."/>
            <person name="Hayashi T."/>
            <person name="Toyoda A."/>
            <person name="Oliveira C."/>
            <person name="Osipova E."/>
            <person name="Leigh N.D."/>
            <person name="Simon A."/>
            <person name="Yun M.H."/>
        </authorList>
    </citation>
    <scope>NUCLEOTIDE SEQUENCE</scope>
    <source>
        <strain evidence="5">20211129_DDA</strain>
        <tissue evidence="5">Liver</tissue>
    </source>
</reference>
<dbReference type="InterPro" id="IPR050478">
    <property type="entry name" value="Ethylene_sulfur-biosynth"/>
</dbReference>
<keyword evidence="6" id="KW-1185">Reference proteome</keyword>
<feature type="domain" description="Aminotransferase class I/classII large" evidence="3">
    <location>
        <begin position="511"/>
        <end position="877"/>
    </location>
</feature>
<accession>A0AAV7U0V0</accession>
<dbReference type="InterPro" id="IPR015422">
    <property type="entry name" value="PyrdxlP-dep_Trfase_small"/>
</dbReference>
<organism evidence="5 6">
    <name type="scientific">Pleurodeles waltl</name>
    <name type="common">Iberian ribbed newt</name>
    <dbReference type="NCBI Taxonomy" id="8319"/>
    <lineage>
        <taxon>Eukaryota</taxon>
        <taxon>Metazoa</taxon>
        <taxon>Chordata</taxon>
        <taxon>Craniata</taxon>
        <taxon>Vertebrata</taxon>
        <taxon>Euteleostomi</taxon>
        <taxon>Amphibia</taxon>
        <taxon>Batrachia</taxon>
        <taxon>Caudata</taxon>
        <taxon>Salamandroidea</taxon>
        <taxon>Salamandridae</taxon>
        <taxon>Pleurodelinae</taxon>
        <taxon>Pleurodeles</taxon>
    </lineage>
</organism>
<feature type="region of interest" description="Disordered" evidence="2">
    <location>
        <begin position="300"/>
        <end position="327"/>
    </location>
</feature>
<dbReference type="PANTHER" id="PTHR43795:SF17">
    <property type="entry name" value="1-AMINOCYCLOPROPANE-1-CARBOXYLATE SYNTHASE-LIKE PROTEIN 1"/>
    <property type="match status" value="1"/>
</dbReference>
<dbReference type="PANTHER" id="PTHR43795">
    <property type="entry name" value="BIFUNCTIONAL ASPARTATE AMINOTRANSFERASE AND GLUTAMATE/ASPARTATE-PREPHENATE AMINOTRANSFERASE-RELATED"/>
    <property type="match status" value="1"/>
</dbReference>
<dbReference type="GO" id="GO:0006520">
    <property type="term" value="P:amino acid metabolic process"/>
    <property type="evidence" value="ECO:0007669"/>
    <property type="project" value="TreeGrafter"/>
</dbReference>
<dbReference type="Pfam" id="PF13837">
    <property type="entry name" value="Myb_DNA-bind_4"/>
    <property type="match status" value="1"/>
</dbReference>
<dbReference type="AlphaFoldDB" id="A0AAV7U0V0"/>
<comment type="caution">
    <text evidence="5">The sequence shown here is derived from an EMBL/GenBank/DDBJ whole genome shotgun (WGS) entry which is preliminary data.</text>
</comment>
<evidence type="ECO:0000259" key="3">
    <source>
        <dbReference type="Pfam" id="PF00155"/>
    </source>
</evidence>
<dbReference type="EMBL" id="JANPWB010000006">
    <property type="protein sequence ID" value="KAJ1182508.1"/>
    <property type="molecule type" value="Genomic_DNA"/>
</dbReference>
<protein>
    <recommendedName>
        <fullName evidence="7">1-aminocyclopropane-1-carboxylate synthase-like protein 1</fullName>
    </recommendedName>
</protein>
<keyword evidence="1" id="KW-0663">Pyridoxal phosphate</keyword>
<proteinExistence type="predicted"/>
<sequence length="977" mass="110851">MPFTGPHEAGPFISCSRFGVSSGALYGAFSQSAENYFRSSSGLSNRRRRVVLRVPPLSCQSVQSSSPIGSPWLRFLKSSKSKVRQEAFRESGAMDFRGKKYERGSNWSDPEVVELLQLWANDSVQIELESCLRNQHVFNRIAEVLREKGIHRSGDQCREKIKKMKLEYRRIKDNNKTLRGGRTWKFFDVMDRVLTSRPSIAYSTLAGSMVHQQVLQGGLVESFHHHFTPSALPFGHPQHSELMEIKCEEVESEDGCLTPEPSLSMTYQQGSAEDQEIEERTILGVEHNESAVSGEDIPIETSVSPSGFSEPNLASSTVHQGAVPRPGFSAFHKRRKKRKGLRTKETLDELLLKTLHSQRAMEEGLLQLEERRLQRDIEMEERRMQLEQRRFEQDREHEFRMFNVFAQMITILKRGTMSSPATPPVGQGLAQLFSEMASSGLGGIISREARANAPPAPSTHNNLYTSSQFQNSPFLSARGNLLWGFRGSSEEGYNAYHIDKYDEDKNPNGIINFGTSENKLCFDLMSKRLTQSDMNHIEPPLLQYPDWKGHMFVREEVARFLTYYCKTPAPLNAENVVVLNGCGSLFSSLASVLCDPGDAVLIGTPFYGGITQSIFLYSSVKLFYVHLDSKISGTASRPFQLTVQKLEKAFLKAKSEGTIVKALFLINPHNPLGDVYSLAEMKEFLEFAKRHELHVVVDEIYMLSVFEDSEVFQSVLSIDKLPDPMRTHVMWGIGKDFAVSGIRFGTLYSQNQDVCNGVASLCYFHGVCGPTQYKIAQLLRDRDWINQVFLRTNHARLRAAKAYVTEELEALGVPFLNCNAGFFVWIDFRKYLRTGTFEEEVMLWRRFLDNKVLLSCGKAFECCEPGWFRIIFADKTHRLQLGMQRIRKVLEEVEREMATDERSPLEQGEPDGKADSTDEVIYVSSNQEPSSSNLGDLIGLLQQQMRSSDWLQKNTVEQFAQENPEVFDVFAKLMGKH</sequence>
<dbReference type="Proteomes" id="UP001066276">
    <property type="component" value="Chromosome 3_2"/>
</dbReference>
<feature type="region of interest" description="Disordered" evidence="2">
    <location>
        <begin position="897"/>
        <end position="916"/>
    </location>
</feature>
<dbReference type="GO" id="GO:0008483">
    <property type="term" value="F:transaminase activity"/>
    <property type="evidence" value="ECO:0007669"/>
    <property type="project" value="TreeGrafter"/>
</dbReference>
<evidence type="ECO:0000256" key="1">
    <source>
        <dbReference type="ARBA" id="ARBA00022898"/>
    </source>
</evidence>
<evidence type="ECO:0000256" key="2">
    <source>
        <dbReference type="SAM" id="MobiDB-lite"/>
    </source>
</evidence>
<feature type="domain" description="Myb/SANT-like DNA-binding" evidence="4">
    <location>
        <begin position="105"/>
        <end position="192"/>
    </location>
</feature>
<name>A0AAV7U0V0_PLEWA</name>
<dbReference type="FunFam" id="1.10.10.60:FF:000032">
    <property type="entry name" value="Zinc finger and SCAN domain-containing 20"/>
    <property type="match status" value="1"/>
</dbReference>
<dbReference type="Gene3D" id="3.40.640.10">
    <property type="entry name" value="Type I PLP-dependent aspartate aminotransferase-like (Major domain)"/>
    <property type="match status" value="1"/>
</dbReference>
<dbReference type="CDD" id="cd00609">
    <property type="entry name" value="AAT_like"/>
    <property type="match status" value="1"/>
</dbReference>